<dbReference type="KEGG" id="lut:Lupro_04765"/>
<reference evidence="2 3" key="2">
    <citation type="journal article" date="2016" name="Int. J. Syst. Evol. Microbiol.">
        <title>Lutibacter profundi sp. nov., isolated from a deep-sea hydrothermal system on the Arctic Mid-Ocean Ridge and emended description of the genus Lutibacter.</title>
        <authorList>
            <person name="Le Moine Bauer S."/>
            <person name="Roalkvam I."/>
            <person name="Steen I.H."/>
            <person name="Dahle H."/>
        </authorList>
    </citation>
    <scope>NUCLEOTIDE SEQUENCE [LARGE SCALE GENOMIC DNA]</scope>
    <source>
        <strain evidence="2 3">LP1</strain>
    </source>
</reference>
<feature type="domain" description="N-acetyltransferase" evidence="1">
    <location>
        <begin position="12"/>
        <end position="171"/>
    </location>
</feature>
<dbReference type="InterPro" id="IPR051531">
    <property type="entry name" value="N-acetyltransferase"/>
</dbReference>
<proteinExistence type="predicted"/>
<dbReference type="Proteomes" id="UP000059672">
    <property type="component" value="Chromosome"/>
</dbReference>
<dbReference type="AlphaFoldDB" id="A0A0X8G5S5"/>
<dbReference type="Gene3D" id="3.40.630.30">
    <property type="match status" value="1"/>
</dbReference>
<dbReference type="InterPro" id="IPR000182">
    <property type="entry name" value="GNAT_dom"/>
</dbReference>
<dbReference type="InterPro" id="IPR016181">
    <property type="entry name" value="Acyl_CoA_acyltransferase"/>
</dbReference>
<dbReference type="Pfam" id="PF13302">
    <property type="entry name" value="Acetyltransf_3"/>
    <property type="match status" value="1"/>
</dbReference>
<dbReference type="PANTHER" id="PTHR43792:SF1">
    <property type="entry name" value="N-ACETYLTRANSFERASE DOMAIN-CONTAINING PROTEIN"/>
    <property type="match status" value="1"/>
</dbReference>
<dbReference type="OrthoDB" id="9798081at2"/>
<dbReference type="PROSITE" id="PS51186">
    <property type="entry name" value="GNAT"/>
    <property type="match status" value="1"/>
</dbReference>
<evidence type="ECO:0000313" key="2">
    <source>
        <dbReference type="EMBL" id="AMC10592.1"/>
    </source>
</evidence>
<accession>A0A0X8G5S5</accession>
<sequence length="172" mass="19750">MSSYKSYKTERLILEPTSNKDAEFILELLNTPKWIKYIGDRNVHSIEDAKNYIQHKMLPQLKKLGYANYTVITKSAKIKIGTCGLYNREGIDGIDIGFAFLPKYENNGFAFEAANKLIKTAFEELAIPKINAITTKKNFRSQKLLLKLGLKFNEIIKLPNDNEKLLLYTLNK</sequence>
<evidence type="ECO:0000259" key="1">
    <source>
        <dbReference type="PROSITE" id="PS51186"/>
    </source>
</evidence>
<dbReference type="SUPFAM" id="SSF55729">
    <property type="entry name" value="Acyl-CoA N-acyltransferases (Nat)"/>
    <property type="match status" value="1"/>
</dbReference>
<reference evidence="3" key="1">
    <citation type="submission" date="2015-12" db="EMBL/GenBank/DDBJ databases">
        <title>Complete genome sequence of Lutibacter profundus strain LP1.</title>
        <authorList>
            <person name="Wissuwa J."/>
            <person name="Le Moine Bauer S."/>
            <person name="Stokke R."/>
            <person name="Dahle H."/>
            <person name="Steen I.H."/>
        </authorList>
    </citation>
    <scope>NUCLEOTIDE SEQUENCE [LARGE SCALE GENOMIC DNA]</scope>
    <source>
        <strain evidence="3">LP1</strain>
    </source>
</reference>
<evidence type="ECO:0000313" key="3">
    <source>
        <dbReference type="Proteomes" id="UP000059672"/>
    </source>
</evidence>
<keyword evidence="3" id="KW-1185">Reference proteome</keyword>
<gene>
    <name evidence="2" type="ORF">Lupro_04765</name>
</gene>
<name>A0A0X8G5S5_9FLAO</name>
<dbReference type="STRING" id="1622118.Lupro_04765"/>
<dbReference type="PANTHER" id="PTHR43792">
    <property type="entry name" value="GNAT FAMILY, PUTATIVE (AFU_ORTHOLOGUE AFUA_3G00765)-RELATED-RELATED"/>
    <property type="match status" value="1"/>
</dbReference>
<keyword evidence="2" id="KW-0808">Transferase</keyword>
<organism evidence="2 3">
    <name type="scientific">Lutibacter profundi</name>
    <dbReference type="NCBI Taxonomy" id="1622118"/>
    <lineage>
        <taxon>Bacteria</taxon>
        <taxon>Pseudomonadati</taxon>
        <taxon>Bacteroidota</taxon>
        <taxon>Flavobacteriia</taxon>
        <taxon>Flavobacteriales</taxon>
        <taxon>Flavobacteriaceae</taxon>
        <taxon>Lutibacter</taxon>
    </lineage>
</organism>
<dbReference type="RefSeq" id="WP_068206764.1">
    <property type="nucleotide sequence ID" value="NZ_CP013355.1"/>
</dbReference>
<protein>
    <submittedName>
        <fullName evidence="2">GNAT family acetyltransferase</fullName>
    </submittedName>
</protein>
<dbReference type="EMBL" id="CP013355">
    <property type="protein sequence ID" value="AMC10592.1"/>
    <property type="molecule type" value="Genomic_DNA"/>
</dbReference>
<dbReference type="GO" id="GO:0016747">
    <property type="term" value="F:acyltransferase activity, transferring groups other than amino-acyl groups"/>
    <property type="evidence" value="ECO:0007669"/>
    <property type="project" value="InterPro"/>
</dbReference>